<dbReference type="InterPro" id="IPR039426">
    <property type="entry name" value="TonB-dep_rcpt-like"/>
</dbReference>
<evidence type="ECO:0000256" key="1">
    <source>
        <dbReference type="ARBA" id="ARBA00004571"/>
    </source>
</evidence>
<evidence type="ECO:0000259" key="10">
    <source>
        <dbReference type="Pfam" id="PF00593"/>
    </source>
</evidence>
<comment type="caution">
    <text evidence="12">The sequence shown here is derived from an EMBL/GenBank/DDBJ whole genome shotgun (WGS) entry which is preliminary data.</text>
</comment>
<dbReference type="PANTHER" id="PTHR30069:SF49">
    <property type="entry name" value="OUTER MEMBRANE PROTEIN C"/>
    <property type="match status" value="1"/>
</dbReference>
<keyword evidence="3" id="KW-1134">Transmembrane beta strand</keyword>
<dbReference type="GO" id="GO:0009279">
    <property type="term" value="C:cell outer membrane"/>
    <property type="evidence" value="ECO:0007669"/>
    <property type="project" value="UniProtKB-SubCell"/>
</dbReference>
<keyword evidence="8" id="KW-0998">Cell outer membrane</keyword>
<dbReference type="InterPro" id="IPR000531">
    <property type="entry name" value="Beta-barrel_TonB"/>
</dbReference>
<dbReference type="GO" id="GO:0015344">
    <property type="term" value="F:siderophore uptake transmembrane transporter activity"/>
    <property type="evidence" value="ECO:0007669"/>
    <property type="project" value="TreeGrafter"/>
</dbReference>
<dbReference type="AlphaFoldDB" id="A0A7Z9CF02"/>
<evidence type="ECO:0000256" key="6">
    <source>
        <dbReference type="ARBA" id="ARBA00023077"/>
    </source>
</evidence>
<evidence type="ECO:0000256" key="4">
    <source>
        <dbReference type="ARBA" id="ARBA00022692"/>
    </source>
</evidence>
<evidence type="ECO:0000256" key="8">
    <source>
        <dbReference type="ARBA" id="ARBA00023237"/>
    </source>
</evidence>
<dbReference type="InterPro" id="IPR036942">
    <property type="entry name" value="Beta-barrel_TonB_sf"/>
</dbReference>
<dbReference type="Pfam" id="PF00593">
    <property type="entry name" value="TonB_dep_Rec_b-barrel"/>
    <property type="match status" value="1"/>
</dbReference>
<dbReference type="RefSeq" id="WP_125150463.1">
    <property type="nucleotide sequence ID" value="NZ_UYIV01000001.1"/>
</dbReference>
<keyword evidence="12" id="KW-0675">Receptor</keyword>
<evidence type="ECO:0000259" key="11">
    <source>
        <dbReference type="Pfam" id="PF07715"/>
    </source>
</evidence>
<comment type="similarity">
    <text evidence="9">Belongs to the TonB-dependent receptor family.</text>
</comment>
<dbReference type="GO" id="GO:0044718">
    <property type="term" value="P:siderophore transmembrane transport"/>
    <property type="evidence" value="ECO:0007669"/>
    <property type="project" value="TreeGrafter"/>
</dbReference>
<dbReference type="PANTHER" id="PTHR30069">
    <property type="entry name" value="TONB-DEPENDENT OUTER MEMBRANE RECEPTOR"/>
    <property type="match status" value="1"/>
</dbReference>
<keyword evidence="5" id="KW-0732">Signal</keyword>
<evidence type="ECO:0000256" key="2">
    <source>
        <dbReference type="ARBA" id="ARBA00022448"/>
    </source>
</evidence>
<dbReference type="SUPFAM" id="SSF56935">
    <property type="entry name" value="Porins"/>
    <property type="match status" value="1"/>
</dbReference>
<gene>
    <name evidence="12" type="primary">hxuC</name>
    <name evidence="12" type="ORF">NCTC12929_00205</name>
</gene>
<dbReference type="InterPro" id="IPR010917">
    <property type="entry name" value="TonB_rcpt_CS"/>
</dbReference>
<accession>A0A7Z9CF02</accession>
<keyword evidence="2" id="KW-0813">Transport</keyword>
<protein>
    <submittedName>
        <fullName evidence="12">Putative TonB-dependent receptor</fullName>
    </submittedName>
</protein>
<evidence type="ECO:0000313" key="13">
    <source>
        <dbReference type="Proteomes" id="UP000270205"/>
    </source>
</evidence>
<dbReference type="Gene3D" id="2.170.130.10">
    <property type="entry name" value="TonB-dependent receptor, plug domain"/>
    <property type="match status" value="1"/>
</dbReference>
<organism evidence="12 13">
    <name type="scientific">Bergeyella zoohelcum</name>
    <dbReference type="NCBI Taxonomy" id="1015"/>
    <lineage>
        <taxon>Bacteria</taxon>
        <taxon>Pseudomonadati</taxon>
        <taxon>Bacteroidota</taxon>
        <taxon>Flavobacteriia</taxon>
        <taxon>Flavobacteriales</taxon>
        <taxon>Weeksellaceae</taxon>
        <taxon>Bergeyella</taxon>
    </lineage>
</organism>
<name>A0A7Z9CF02_9FLAO</name>
<evidence type="ECO:0000256" key="7">
    <source>
        <dbReference type="ARBA" id="ARBA00023136"/>
    </source>
</evidence>
<evidence type="ECO:0000256" key="3">
    <source>
        <dbReference type="ARBA" id="ARBA00022452"/>
    </source>
</evidence>
<dbReference type="InterPro" id="IPR012910">
    <property type="entry name" value="Plug_dom"/>
</dbReference>
<feature type="domain" description="TonB-dependent receptor plug" evidence="11">
    <location>
        <begin position="64"/>
        <end position="150"/>
    </location>
</feature>
<reference evidence="12 13" key="1">
    <citation type="submission" date="2018-11" db="EMBL/GenBank/DDBJ databases">
        <authorList>
            <consortium name="Pathogen Informatics"/>
        </authorList>
    </citation>
    <scope>NUCLEOTIDE SEQUENCE [LARGE SCALE GENOMIC DNA]</scope>
    <source>
        <strain evidence="12 13">NCTC12929</strain>
    </source>
</reference>
<dbReference type="Proteomes" id="UP000270205">
    <property type="component" value="Unassembled WGS sequence"/>
</dbReference>
<evidence type="ECO:0000313" key="12">
    <source>
        <dbReference type="EMBL" id="VDH02749.1"/>
    </source>
</evidence>
<dbReference type="PROSITE" id="PS01156">
    <property type="entry name" value="TONB_DEPENDENT_REC_2"/>
    <property type="match status" value="1"/>
</dbReference>
<proteinExistence type="inferred from homology"/>
<evidence type="ECO:0000256" key="5">
    <source>
        <dbReference type="ARBA" id="ARBA00022729"/>
    </source>
</evidence>
<dbReference type="Gene3D" id="2.40.170.20">
    <property type="entry name" value="TonB-dependent receptor, beta-barrel domain"/>
    <property type="match status" value="1"/>
</dbReference>
<dbReference type="EMBL" id="UYIV01000001">
    <property type="protein sequence ID" value="VDH02749.1"/>
    <property type="molecule type" value="Genomic_DNA"/>
</dbReference>
<keyword evidence="4" id="KW-0812">Transmembrane</keyword>
<sequence length="672" mass="76543">MIFNIFQNTNSGKSALIIGVFIAQNSFSQTVTDSIALPIETVTISKIHSHKSGKISPQNSDFAGHDAGRFLATIPEINGIRKAGNFATDPVLRGFKYEQLNVVIDGGLNAINACPSRMDPTVSHINMNMVKEAEIFKGPYNFRFGTALGGSINFVMKEPKLTEKIKANGRLTMGYESNGNITKNEITTGLTAKHWAVDVFGSYQKGDSYKDGNGNIVPSSFLRYTAGAKGLFRWNENHTTSLQINTNQGRDVEFAALRMDLIYDKTLMMQGKHLMKWNHSLLKRLELSGYRTMVKHSMGTPDRKMVSDVESQTYGGRVEFKFQKLGSLFYSGIDAKAESAKNIKMTMPKMMPMRDGTAWQDAEIEQFGWFNEYQYAFDKGKMSLSYRMDFNQAKANEVSQLFQKLYGNTESSQLNHSISLGYSRYFGNNAILSLWAGRSQRSASISERFINRFVVGIDAYEMLGNPHLKPETNHQADIIFTFKKDHLQFRGNGFFSHLKNYISGVITPHISKYGMHSPGVRQYTNVRSAMKTGAEAFLEWEFLSRYKSQWAVAYTYAKDWDTHHPLPEIAPLDFRWNLYTDFHPISFAAKFRYVAPQNRINKDFGELKTPDFYTVDLEMQYQVFKNARLEFHLLNLFNRAYAEHLNRTLSTDKNQRILAAGRNFSLGFSYIF</sequence>
<dbReference type="InterPro" id="IPR037066">
    <property type="entry name" value="Plug_dom_sf"/>
</dbReference>
<dbReference type="Pfam" id="PF07715">
    <property type="entry name" value="Plug"/>
    <property type="match status" value="1"/>
</dbReference>
<evidence type="ECO:0000256" key="9">
    <source>
        <dbReference type="RuleBase" id="RU003357"/>
    </source>
</evidence>
<feature type="domain" description="TonB-dependent receptor-like beta-barrel" evidence="10">
    <location>
        <begin position="220"/>
        <end position="636"/>
    </location>
</feature>
<keyword evidence="7 9" id="KW-0472">Membrane</keyword>
<comment type="subcellular location">
    <subcellularLocation>
        <location evidence="1">Cell outer membrane</location>
        <topology evidence="1">Multi-pass membrane protein</topology>
    </subcellularLocation>
</comment>
<keyword evidence="6 9" id="KW-0798">TonB box</keyword>